<protein>
    <submittedName>
        <fullName evidence="2">Uncharacterized protein</fullName>
    </submittedName>
</protein>
<name>A0A4C1TSE1_EUMVA</name>
<dbReference type="AlphaFoldDB" id="A0A4C1TSE1"/>
<gene>
    <name evidence="2" type="ORF">EVAR_101947_1</name>
</gene>
<keyword evidence="3" id="KW-1185">Reference proteome</keyword>
<organism evidence="2 3">
    <name type="scientific">Eumeta variegata</name>
    <name type="common">Bagworm moth</name>
    <name type="synonym">Eumeta japonica</name>
    <dbReference type="NCBI Taxonomy" id="151549"/>
    <lineage>
        <taxon>Eukaryota</taxon>
        <taxon>Metazoa</taxon>
        <taxon>Ecdysozoa</taxon>
        <taxon>Arthropoda</taxon>
        <taxon>Hexapoda</taxon>
        <taxon>Insecta</taxon>
        <taxon>Pterygota</taxon>
        <taxon>Neoptera</taxon>
        <taxon>Endopterygota</taxon>
        <taxon>Lepidoptera</taxon>
        <taxon>Glossata</taxon>
        <taxon>Ditrysia</taxon>
        <taxon>Tineoidea</taxon>
        <taxon>Psychidae</taxon>
        <taxon>Oiketicinae</taxon>
        <taxon>Eumeta</taxon>
    </lineage>
</organism>
<feature type="region of interest" description="Disordered" evidence="1">
    <location>
        <begin position="110"/>
        <end position="129"/>
    </location>
</feature>
<evidence type="ECO:0000313" key="2">
    <source>
        <dbReference type="EMBL" id="GBP16923.1"/>
    </source>
</evidence>
<comment type="caution">
    <text evidence="2">The sequence shown here is derived from an EMBL/GenBank/DDBJ whole genome shotgun (WGS) entry which is preliminary data.</text>
</comment>
<reference evidence="2 3" key="1">
    <citation type="journal article" date="2019" name="Commun. Biol.">
        <title>The bagworm genome reveals a unique fibroin gene that provides high tensile strength.</title>
        <authorList>
            <person name="Kono N."/>
            <person name="Nakamura H."/>
            <person name="Ohtoshi R."/>
            <person name="Tomita M."/>
            <person name="Numata K."/>
            <person name="Arakawa K."/>
        </authorList>
    </citation>
    <scope>NUCLEOTIDE SEQUENCE [LARGE SCALE GENOMIC DNA]</scope>
</reference>
<accession>A0A4C1TSE1</accession>
<sequence length="129" mass="14701">MKPKVALAVARSDEQIQNIRPVKQGDDSYKATVVAGRCKALENHVSDPLGNISIAGYRADSRVLDLAAFSHRQGPACWRPIRRDFTGEFRLPGSLRDFFFPERPATESFMKRRRRRRRNEAGNTEVFPV</sequence>
<evidence type="ECO:0000256" key="1">
    <source>
        <dbReference type="SAM" id="MobiDB-lite"/>
    </source>
</evidence>
<evidence type="ECO:0000313" key="3">
    <source>
        <dbReference type="Proteomes" id="UP000299102"/>
    </source>
</evidence>
<dbReference type="Proteomes" id="UP000299102">
    <property type="component" value="Unassembled WGS sequence"/>
</dbReference>
<dbReference type="EMBL" id="BGZK01000083">
    <property type="protein sequence ID" value="GBP16923.1"/>
    <property type="molecule type" value="Genomic_DNA"/>
</dbReference>
<proteinExistence type="predicted"/>